<dbReference type="RefSeq" id="WP_134439002.1">
    <property type="nucleotide sequence ID" value="NZ_LXQC01000013.1"/>
</dbReference>
<dbReference type="AlphaFoldDB" id="A0A4Y8PHS0"/>
<feature type="compositionally biased region" description="Polar residues" evidence="1">
    <location>
        <begin position="355"/>
        <end position="364"/>
    </location>
</feature>
<organism evidence="2 3">
    <name type="scientific">Methylacidiphilum caldifontis</name>
    <dbReference type="NCBI Taxonomy" id="2795386"/>
    <lineage>
        <taxon>Bacteria</taxon>
        <taxon>Pseudomonadati</taxon>
        <taxon>Verrucomicrobiota</taxon>
        <taxon>Methylacidiphilae</taxon>
        <taxon>Methylacidiphilales</taxon>
        <taxon>Methylacidiphilaceae</taxon>
        <taxon>Methylacidiphilum (ex Ratnadevi et al. 2023)</taxon>
    </lineage>
</organism>
<gene>
    <name evidence="2" type="ORF">A7Q10_03520</name>
</gene>
<reference evidence="2 3" key="1">
    <citation type="submission" date="2016-05" db="EMBL/GenBank/DDBJ databases">
        <title>Diversity and Homogeneity among Thermoacidophilic Verrucomicrobia Methanotrophs Linked with Geographical Origin.</title>
        <authorList>
            <person name="Erikstad H.-A."/>
            <person name="Smestad N.B."/>
            <person name="Ceballos R.M."/>
            <person name="Birkeland N.-K."/>
        </authorList>
    </citation>
    <scope>NUCLEOTIDE SEQUENCE [LARGE SCALE GENOMIC DNA]</scope>
    <source>
        <strain evidence="2 3">Phi</strain>
    </source>
</reference>
<feature type="region of interest" description="Disordered" evidence="1">
    <location>
        <begin position="352"/>
        <end position="376"/>
    </location>
</feature>
<dbReference type="OrthoDB" id="183720at2"/>
<dbReference type="Proteomes" id="UP000297713">
    <property type="component" value="Unassembled WGS sequence"/>
</dbReference>
<dbReference type="EMBL" id="LXQC01000013">
    <property type="protein sequence ID" value="TFE72969.1"/>
    <property type="molecule type" value="Genomic_DNA"/>
</dbReference>
<proteinExistence type="predicted"/>
<protein>
    <submittedName>
        <fullName evidence="2">Uncharacterized protein</fullName>
    </submittedName>
</protein>
<evidence type="ECO:0000313" key="2">
    <source>
        <dbReference type="EMBL" id="TFE72969.1"/>
    </source>
</evidence>
<comment type="caution">
    <text evidence="2">The sequence shown here is derived from an EMBL/GenBank/DDBJ whole genome shotgun (WGS) entry which is preliminary data.</text>
</comment>
<name>A0A4Y8PHS0_9BACT</name>
<evidence type="ECO:0000256" key="1">
    <source>
        <dbReference type="SAM" id="MobiDB-lite"/>
    </source>
</evidence>
<evidence type="ECO:0000313" key="3">
    <source>
        <dbReference type="Proteomes" id="UP000297713"/>
    </source>
</evidence>
<accession>A0A4Y8PHS0</accession>
<sequence length="376" mass="43489">MSKKKGATFRDAQGNIIPSREMLFKVDRMIKNLNSLSDPQLILDGCPEAPGIVLEKSTVRPIDRESKEYKKIVKEYEKIRPQFLAALANHPVGKSLSLLAVGKEGWEMMKKGKVPKQNLGKFVDEDGIGRNAIAMYSLKRLKRLKIPSHENSRDTYNCHHIIQKSVKANHQRSPNDPENLVLVQTFKSHHNQFNPHHFWHALFLHPQINGNTGLVQPYYAVRPLFPIYPPIQKPVQSIEQLRQELKKLDPQATLPPSWEKKIVAFSRLLGHQPYRIPFQYREIIKTYQKIYSKENREHSHNIQARNIAAQAASSYALEWLPPGSIINGKRLSFSHQPKFKLPIIDKENKIHNEQDNSLPMLTTKNKGRKEERAFYR</sequence>
<keyword evidence="3" id="KW-1185">Reference proteome</keyword>